<comment type="caution">
    <text evidence="2">The sequence shown here is derived from an EMBL/GenBank/DDBJ whole genome shotgun (WGS) entry which is preliminary data.</text>
</comment>
<accession>A0AA36D023</accession>
<organism evidence="2 3">
    <name type="scientific">Mesorhabditis spiculigera</name>
    <dbReference type="NCBI Taxonomy" id="96644"/>
    <lineage>
        <taxon>Eukaryota</taxon>
        <taxon>Metazoa</taxon>
        <taxon>Ecdysozoa</taxon>
        <taxon>Nematoda</taxon>
        <taxon>Chromadorea</taxon>
        <taxon>Rhabditida</taxon>
        <taxon>Rhabditina</taxon>
        <taxon>Rhabditomorpha</taxon>
        <taxon>Rhabditoidea</taxon>
        <taxon>Rhabditidae</taxon>
        <taxon>Mesorhabditinae</taxon>
        <taxon>Mesorhabditis</taxon>
    </lineage>
</organism>
<dbReference type="AlphaFoldDB" id="A0AA36D023"/>
<feature type="compositionally biased region" description="Low complexity" evidence="1">
    <location>
        <begin position="247"/>
        <end position="258"/>
    </location>
</feature>
<dbReference type="Proteomes" id="UP001177023">
    <property type="component" value="Unassembled WGS sequence"/>
</dbReference>
<protein>
    <submittedName>
        <fullName evidence="2">Uncharacterized protein</fullName>
    </submittedName>
</protein>
<gene>
    <name evidence="2" type="ORF">MSPICULIGERA_LOCUS16487</name>
</gene>
<proteinExistence type="predicted"/>
<evidence type="ECO:0000256" key="1">
    <source>
        <dbReference type="SAM" id="MobiDB-lite"/>
    </source>
</evidence>
<keyword evidence="3" id="KW-1185">Reference proteome</keyword>
<dbReference type="EMBL" id="CATQJA010002653">
    <property type="protein sequence ID" value="CAJ0578226.1"/>
    <property type="molecule type" value="Genomic_DNA"/>
</dbReference>
<feature type="region of interest" description="Disordered" evidence="1">
    <location>
        <begin position="107"/>
        <end position="128"/>
    </location>
</feature>
<feature type="region of interest" description="Disordered" evidence="1">
    <location>
        <begin position="231"/>
        <end position="292"/>
    </location>
</feature>
<feature type="compositionally biased region" description="Polar residues" evidence="1">
    <location>
        <begin position="231"/>
        <end position="246"/>
    </location>
</feature>
<evidence type="ECO:0000313" key="2">
    <source>
        <dbReference type="EMBL" id="CAJ0578226.1"/>
    </source>
</evidence>
<sequence>MPTYQTRQWALEADPQLSKVPYMVQVPVLLPRDRELQIVQGRIQELLMALKMVEPPGNIIRRLGRRMAAMQQHISIRTHKMKVLVSDLEQEWVNELTAAERLARNSQQTKSGIKKTIDPAKDTQQYGSRPVAQLPERGTAHEIYGVCEVTENYKKTISSLRVAVEGLDEVLRFPTFFNAEPSCQKEVLEMRHSIQGYVDRLRSQLDSVRVVGTPMMSPVSKGVTRFLSTGPTVTTAQAGSKSTNLDSTKTANSTSTKTGQSTSEEVVATAASPGSVATPGPPSNNITAKSSLPTSCTISNITDNNLNNSTANDATLPPPAVKAQGSQVDI</sequence>
<name>A0AA36D023_9BILA</name>
<feature type="non-terminal residue" evidence="2">
    <location>
        <position position="1"/>
    </location>
</feature>
<feature type="region of interest" description="Disordered" evidence="1">
    <location>
        <begin position="308"/>
        <end position="330"/>
    </location>
</feature>
<evidence type="ECO:0000313" key="3">
    <source>
        <dbReference type="Proteomes" id="UP001177023"/>
    </source>
</evidence>
<reference evidence="2" key="1">
    <citation type="submission" date="2023-06" db="EMBL/GenBank/DDBJ databases">
        <authorList>
            <person name="Delattre M."/>
        </authorList>
    </citation>
    <scope>NUCLEOTIDE SEQUENCE</scope>
    <source>
        <strain evidence="2">AF72</strain>
    </source>
</reference>
<feature type="compositionally biased region" description="Polar residues" evidence="1">
    <location>
        <begin position="283"/>
        <end position="292"/>
    </location>
</feature>